<gene>
    <name evidence="1" type="ORF">Q664_44725</name>
</gene>
<sequence length="321" mass="35516">MSPWPSPWQTVRMESPMRWHALLAALSGLFLTLPLAWLLHAAMFKQGTSQPDTQGNAPVPMLSNEQRRGFLTYGQSCVSDRDCESPLRCFFSTHTMSRYCTDSRCVTDLQCQEGFVCRTQFTSNGAPIRVCSLAGMRKEGEECMEHAPSRNYACEKDLLCQSRCGRRCETEDPSSCPEGFFCQEGPADGPSCLPTCEGRTCPDGQRCVALDNPSLEGRHASICATVYGRDCQQNPCPQHQHCLLQDYPQPVDAVWMQCISTCGQGAPPCSEGTVCHQYECHKSCTPEDASSCEPGFTCHRKTDKEPWRCVPTPRATASSSP</sequence>
<evidence type="ECO:0000313" key="2">
    <source>
        <dbReference type="Proteomes" id="UP000028547"/>
    </source>
</evidence>
<accession>A0A084SHF8</accession>
<comment type="caution">
    <text evidence="1">The sequence shown here is derived from an EMBL/GenBank/DDBJ whole genome shotgun (WGS) entry which is preliminary data.</text>
</comment>
<name>A0A084SHF8_9BACT</name>
<proteinExistence type="predicted"/>
<dbReference type="AlphaFoldDB" id="A0A084SHF8"/>
<reference evidence="1 2" key="1">
    <citation type="submission" date="2014-07" db="EMBL/GenBank/DDBJ databases">
        <title>Draft Genome Sequence of Gephyronic Acid Producer, Cystobacter violaceus Strain Cb vi76.</title>
        <authorList>
            <person name="Stevens D.C."/>
            <person name="Young J."/>
            <person name="Carmichael R."/>
            <person name="Tan J."/>
            <person name="Taylor R.E."/>
        </authorList>
    </citation>
    <scope>NUCLEOTIDE SEQUENCE [LARGE SCALE GENOMIC DNA]</scope>
    <source>
        <strain evidence="1 2">Cb vi76</strain>
    </source>
</reference>
<dbReference type="Proteomes" id="UP000028547">
    <property type="component" value="Unassembled WGS sequence"/>
</dbReference>
<organism evidence="1 2">
    <name type="scientific">Archangium violaceum Cb vi76</name>
    <dbReference type="NCBI Taxonomy" id="1406225"/>
    <lineage>
        <taxon>Bacteria</taxon>
        <taxon>Pseudomonadati</taxon>
        <taxon>Myxococcota</taxon>
        <taxon>Myxococcia</taxon>
        <taxon>Myxococcales</taxon>
        <taxon>Cystobacterineae</taxon>
        <taxon>Archangiaceae</taxon>
        <taxon>Archangium</taxon>
    </lineage>
</organism>
<evidence type="ECO:0000313" key="1">
    <source>
        <dbReference type="EMBL" id="KFA87893.1"/>
    </source>
</evidence>
<dbReference type="EMBL" id="JPMI01000322">
    <property type="protein sequence ID" value="KFA87893.1"/>
    <property type="molecule type" value="Genomic_DNA"/>
</dbReference>
<protein>
    <submittedName>
        <fullName evidence="1">Uncharacterized protein</fullName>
    </submittedName>
</protein>